<dbReference type="STRING" id="45496.SAMN04488079_11551"/>
<dbReference type="RefSeq" id="WP_218153344.1">
    <property type="nucleotide sequence ID" value="NZ_FOSH01000015.1"/>
</dbReference>
<evidence type="ECO:0000313" key="3">
    <source>
        <dbReference type="Proteomes" id="UP000198924"/>
    </source>
</evidence>
<keyword evidence="3" id="KW-1185">Reference proteome</keyword>
<accession>A0A1I4AS04</accession>
<gene>
    <name evidence="2" type="ORF">SAMN04488079_11551</name>
</gene>
<proteinExistence type="predicted"/>
<dbReference type="AlphaFoldDB" id="A0A1I4AS04"/>
<sequence>MRHFKLYSQCKVISFLSLLMFSGSLYAENLCGSEETVSFSCNIKSKSVSVCTTKQNTLVYRYGKPDKIELELHAPVQFSSTGYSGGGEGRLRFSNGRYDYIVYSGISNGDWIDEEKGTREKIEFAGIYVLKAKTLLANLKCTAYSDKSYIHDLPEHESEPFIYFD</sequence>
<dbReference type="EMBL" id="FOSH01000015">
    <property type="protein sequence ID" value="SFK58436.1"/>
    <property type="molecule type" value="Genomic_DNA"/>
</dbReference>
<keyword evidence="1" id="KW-0732">Signal</keyword>
<reference evidence="3" key="1">
    <citation type="submission" date="2016-10" db="EMBL/GenBank/DDBJ databases">
        <authorList>
            <person name="Varghese N."/>
            <person name="Submissions S."/>
        </authorList>
    </citation>
    <scope>NUCLEOTIDE SEQUENCE [LARGE SCALE GENOMIC DNA]</scope>
    <source>
        <strain evidence="3">DSM 11578</strain>
    </source>
</reference>
<dbReference type="Proteomes" id="UP000198924">
    <property type="component" value="Unassembled WGS sequence"/>
</dbReference>
<feature type="chain" id="PRO_5011641647" evidence="1">
    <location>
        <begin position="28"/>
        <end position="165"/>
    </location>
</feature>
<evidence type="ECO:0000256" key="1">
    <source>
        <dbReference type="SAM" id="SignalP"/>
    </source>
</evidence>
<organism evidence="2 3">
    <name type="scientific">Methylophaga sulfidovorans</name>
    <dbReference type="NCBI Taxonomy" id="45496"/>
    <lineage>
        <taxon>Bacteria</taxon>
        <taxon>Pseudomonadati</taxon>
        <taxon>Pseudomonadota</taxon>
        <taxon>Gammaproteobacteria</taxon>
        <taxon>Thiotrichales</taxon>
        <taxon>Piscirickettsiaceae</taxon>
        <taxon>Methylophaga</taxon>
    </lineage>
</organism>
<name>A0A1I4AS04_9GAMM</name>
<evidence type="ECO:0000313" key="2">
    <source>
        <dbReference type="EMBL" id="SFK58436.1"/>
    </source>
</evidence>
<protein>
    <submittedName>
        <fullName evidence="2">Uncharacterized protein</fullName>
    </submittedName>
</protein>
<feature type="signal peptide" evidence="1">
    <location>
        <begin position="1"/>
        <end position="27"/>
    </location>
</feature>